<dbReference type="SUPFAM" id="SSF50729">
    <property type="entry name" value="PH domain-like"/>
    <property type="match status" value="1"/>
</dbReference>
<reference evidence="6" key="1">
    <citation type="journal article" date="2023" name="Commun. Biol.">
        <title>Genome analysis of Parmales, the sister group of diatoms, reveals the evolutionary specialization of diatoms from phago-mixotrophs to photoautotrophs.</title>
        <authorList>
            <person name="Ban H."/>
            <person name="Sato S."/>
            <person name="Yoshikawa S."/>
            <person name="Yamada K."/>
            <person name="Nakamura Y."/>
            <person name="Ichinomiya M."/>
            <person name="Sato N."/>
            <person name="Blanc-Mathieu R."/>
            <person name="Endo H."/>
            <person name="Kuwata A."/>
            <person name="Ogata H."/>
        </authorList>
    </citation>
    <scope>NUCLEOTIDE SEQUENCE [LARGE SCALE GENOMIC DNA]</scope>
    <source>
        <strain evidence="6">NIES 3701</strain>
    </source>
</reference>
<dbReference type="InterPro" id="IPR018247">
    <property type="entry name" value="EF_Hand_1_Ca_BS"/>
</dbReference>
<dbReference type="Pfam" id="PF00169">
    <property type="entry name" value="PH"/>
    <property type="match status" value="1"/>
</dbReference>
<dbReference type="EMBL" id="BRXY01000162">
    <property type="protein sequence ID" value="GMH72940.1"/>
    <property type="molecule type" value="Genomic_DNA"/>
</dbReference>
<dbReference type="PROSITE" id="PS00018">
    <property type="entry name" value="EF_HAND_1"/>
    <property type="match status" value="1"/>
</dbReference>
<evidence type="ECO:0000313" key="6">
    <source>
        <dbReference type="Proteomes" id="UP001165085"/>
    </source>
</evidence>
<name>A0A9W7AS54_9STRA</name>
<keyword evidence="6" id="KW-1185">Reference proteome</keyword>
<feature type="region of interest" description="Disordered" evidence="2">
    <location>
        <begin position="1"/>
        <end position="27"/>
    </location>
</feature>
<protein>
    <recommendedName>
        <fullName evidence="7">Calmodulin</fullName>
    </recommendedName>
</protein>
<dbReference type="PANTHER" id="PTHR14336">
    <property type="entry name" value="TANDEM PH DOMAIN CONTAINING PROTEIN"/>
    <property type="match status" value="1"/>
</dbReference>
<dbReference type="OrthoDB" id="10261837at2759"/>
<dbReference type="Gene3D" id="2.30.29.30">
    <property type="entry name" value="Pleckstrin-homology domain (PH domain)/Phosphotyrosine-binding domain (PTB)"/>
    <property type="match status" value="1"/>
</dbReference>
<comment type="caution">
    <text evidence="5">The sequence shown here is derived from an EMBL/GenBank/DDBJ whole genome shotgun (WGS) entry which is preliminary data.</text>
</comment>
<dbReference type="Pfam" id="PF13202">
    <property type="entry name" value="EF-hand_5"/>
    <property type="match status" value="1"/>
</dbReference>
<dbReference type="SMART" id="SM00233">
    <property type="entry name" value="PH"/>
    <property type="match status" value="1"/>
</dbReference>
<dbReference type="InterPro" id="IPR011992">
    <property type="entry name" value="EF-hand-dom_pair"/>
</dbReference>
<proteinExistence type="predicted"/>
<dbReference type="InterPro" id="IPR001849">
    <property type="entry name" value="PH_domain"/>
</dbReference>
<dbReference type="PROSITE" id="PS50003">
    <property type="entry name" value="PH_DOMAIN"/>
    <property type="match status" value="1"/>
</dbReference>
<feature type="domain" description="EF-hand" evidence="4">
    <location>
        <begin position="481"/>
        <end position="516"/>
    </location>
</feature>
<evidence type="ECO:0000256" key="1">
    <source>
        <dbReference type="ARBA" id="ARBA00022837"/>
    </source>
</evidence>
<evidence type="ECO:0008006" key="7">
    <source>
        <dbReference type="Google" id="ProtNLM"/>
    </source>
</evidence>
<dbReference type="InterPro" id="IPR051707">
    <property type="entry name" value="PI-Interact_SigTrans_Reg"/>
</dbReference>
<dbReference type="Gene3D" id="1.10.238.10">
    <property type="entry name" value="EF-hand"/>
    <property type="match status" value="1"/>
</dbReference>
<dbReference type="CDD" id="cd00821">
    <property type="entry name" value="PH"/>
    <property type="match status" value="1"/>
</dbReference>
<evidence type="ECO:0000259" key="4">
    <source>
        <dbReference type="PROSITE" id="PS50222"/>
    </source>
</evidence>
<organism evidence="5 6">
    <name type="scientific">Triparma strigata</name>
    <dbReference type="NCBI Taxonomy" id="1606541"/>
    <lineage>
        <taxon>Eukaryota</taxon>
        <taxon>Sar</taxon>
        <taxon>Stramenopiles</taxon>
        <taxon>Ochrophyta</taxon>
        <taxon>Bolidophyceae</taxon>
        <taxon>Parmales</taxon>
        <taxon>Triparmaceae</taxon>
        <taxon>Triparma</taxon>
    </lineage>
</organism>
<dbReference type="PROSITE" id="PS50222">
    <property type="entry name" value="EF_HAND_2"/>
    <property type="match status" value="1"/>
</dbReference>
<sequence>MATPLSLSQAVGVTSSPSSAPKGPNKAASAYLPEVDVNNLVVWNSKRRKCCGYLNKKGGSAGSGGVFGKRRNWQKRFFILEHRIAPGENYLLKYYAKPDDSKPKGVLPLDGAEVLEDFEVSKSKKEKEFMFQLKVPGRKDVFDIQAESQKEKDMWIETLKYVAGVASRRGMIMRKSLGKAEDEEGGAESDNRQFFIEEDELPPSPRRLRDQKKVEPSMRLEIDIHSIPPGSSERAQFVSTFQEDVARSLFGGNMQGGNIVKVTDVKPAPGMDWLTIVVFDLVVDLGGDESTKQALFSKLDNMVGNPNSDLFNGMVTCQTDSTYRGILGRGEDGFDMPATSRPITTTDERVKGVLQRYINIQVPETSHDPSKFHVYLKWEGTTQTLWVPSPRTLPRKSCVLWPYEIKDCLGISNTVSDVWMTPISLNPSGVPSELSVPLQFEPSERHGGLPIIDTSLMRQGVTYHVQFDDRRMECLDDLTEEQQAEIEETFQKYDVSGDGVISREECLAAVKGRTDESKAAVDKQFEAALNAATLDAQRQDIVQQKAVHYRKIEEAESQLLTQLLKADIDGNGELSEQEFYLAEAWWMKSTLNPTKVSLF</sequence>
<dbReference type="Proteomes" id="UP001165085">
    <property type="component" value="Unassembled WGS sequence"/>
</dbReference>
<feature type="compositionally biased region" description="Polar residues" evidence="2">
    <location>
        <begin position="1"/>
        <end position="19"/>
    </location>
</feature>
<accession>A0A9W7AS54</accession>
<feature type="domain" description="PH" evidence="3">
    <location>
        <begin position="47"/>
        <end position="164"/>
    </location>
</feature>
<dbReference type="InterPro" id="IPR011993">
    <property type="entry name" value="PH-like_dom_sf"/>
</dbReference>
<evidence type="ECO:0000259" key="3">
    <source>
        <dbReference type="PROSITE" id="PS50003"/>
    </source>
</evidence>
<dbReference type="InterPro" id="IPR002048">
    <property type="entry name" value="EF_hand_dom"/>
</dbReference>
<evidence type="ECO:0000313" key="5">
    <source>
        <dbReference type="EMBL" id="GMH72940.1"/>
    </source>
</evidence>
<gene>
    <name evidence="5" type="ORF">TrST_g2516</name>
</gene>
<dbReference type="SMART" id="SM00054">
    <property type="entry name" value="EFh"/>
    <property type="match status" value="2"/>
</dbReference>
<dbReference type="SUPFAM" id="SSF47473">
    <property type="entry name" value="EF-hand"/>
    <property type="match status" value="1"/>
</dbReference>
<evidence type="ECO:0000256" key="2">
    <source>
        <dbReference type="SAM" id="MobiDB-lite"/>
    </source>
</evidence>
<keyword evidence="1" id="KW-0106">Calcium</keyword>
<dbReference type="GO" id="GO:0005509">
    <property type="term" value="F:calcium ion binding"/>
    <property type="evidence" value="ECO:0007669"/>
    <property type="project" value="InterPro"/>
</dbReference>
<dbReference type="AlphaFoldDB" id="A0A9W7AS54"/>